<protein>
    <recommendedName>
        <fullName evidence="5">Elongator complex protein 2</fullName>
    </recommendedName>
</protein>
<dbReference type="EnsemblMetazoa" id="PHUM573880-RA">
    <property type="protein sequence ID" value="PHUM573880-PA"/>
    <property type="gene ID" value="PHUM573880"/>
</dbReference>
<dbReference type="AlphaFoldDB" id="E0W1A9"/>
<dbReference type="UniPathway" id="UPA00988"/>
<dbReference type="KEGG" id="phu:Phum_PHUM573880"/>
<dbReference type="STRING" id="121224.E0W1A9"/>
<dbReference type="PROSITE" id="PS50294">
    <property type="entry name" value="WD_REPEATS_REGION"/>
    <property type="match status" value="1"/>
</dbReference>
<dbReference type="InterPro" id="IPR015943">
    <property type="entry name" value="WD40/YVTN_repeat-like_dom_sf"/>
</dbReference>
<dbReference type="CTD" id="8234950"/>
<dbReference type="Pfam" id="PF00400">
    <property type="entry name" value="WD40"/>
    <property type="match status" value="2"/>
</dbReference>
<dbReference type="InterPro" id="IPR037289">
    <property type="entry name" value="Elp2"/>
</dbReference>
<keyword evidence="9" id="KW-0677">Repeat</keyword>
<dbReference type="EMBL" id="AAZO01006979">
    <property type="status" value="NOT_ANNOTATED_CDS"/>
    <property type="molecule type" value="Genomic_DNA"/>
</dbReference>
<evidence type="ECO:0000256" key="7">
    <source>
        <dbReference type="ARBA" id="ARBA00022574"/>
    </source>
</evidence>
<evidence type="ECO:0000256" key="5">
    <source>
        <dbReference type="ARBA" id="ARBA00020267"/>
    </source>
</evidence>
<evidence type="ECO:0000313" key="14">
    <source>
        <dbReference type="Proteomes" id="UP000009046"/>
    </source>
</evidence>
<evidence type="ECO:0000256" key="4">
    <source>
        <dbReference type="ARBA" id="ARBA00005881"/>
    </source>
</evidence>
<evidence type="ECO:0000256" key="1">
    <source>
        <dbReference type="ARBA" id="ARBA00004123"/>
    </source>
</evidence>
<evidence type="ECO:0000313" key="12">
    <source>
        <dbReference type="EMBL" id="EEB19415.1"/>
    </source>
</evidence>
<dbReference type="Gene3D" id="2.130.10.10">
    <property type="entry name" value="YVTN repeat-like/Quinoprotein amine dehydrogenase"/>
    <property type="match status" value="1"/>
</dbReference>
<evidence type="ECO:0000256" key="3">
    <source>
        <dbReference type="ARBA" id="ARBA00005043"/>
    </source>
</evidence>
<accession>E0W1A9</accession>
<dbReference type="Proteomes" id="UP000009046">
    <property type="component" value="Unassembled WGS sequence"/>
</dbReference>
<dbReference type="RefSeq" id="XP_002432153.1">
    <property type="nucleotide sequence ID" value="XM_002432108.1"/>
</dbReference>
<dbReference type="SMART" id="SM00320">
    <property type="entry name" value="WD40"/>
    <property type="match status" value="3"/>
</dbReference>
<comment type="pathway">
    <text evidence="3">tRNA modification; 5-methoxycarbonylmethyl-2-thiouridine-tRNA biosynthesis.</text>
</comment>
<dbReference type="GO" id="GO:0033588">
    <property type="term" value="C:elongator holoenzyme complex"/>
    <property type="evidence" value="ECO:0007669"/>
    <property type="project" value="InterPro"/>
</dbReference>
<keyword evidence="14" id="KW-1185">Reference proteome</keyword>
<dbReference type="PANTHER" id="PTHR44111">
    <property type="entry name" value="ELONGATOR COMPLEX PROTEIN 2"/>
    <property type="match status" value="1"/>
</dbReference>
<dbReference type="GO" id="GO:0002098">
    <property type="term" value="P:tRNA wobble uridine modification"/>
    <property type="evidence" value="ECO:0007669"/>
    <property type="project" value="InterPro"/>
</dbReference>
<reference evidence="12" key="2">
    <citation type="submission" date="2007-04" db="EMBL/GenBank/DDBJ databases">
        <title>The genome of the human body louse.</title>
        <authorList>
            <consortium name="The Human Body Louse Genome Consortium"/>
            <person name="Kirkness E."/>
            <person name="Walenz B."/>
            <person name="Hass B."/>
            <person name="Bruggner R."/>
            <person name="Strausberg R."/>
        </authorList>
    </citation>
    <scope>NUCLEOTIDE SEQUENCE</scope>
    <source>
        <strain evidence="12">USDA</strain>
    </source>
</reference>
<comment type="subcellular location">
    <subcellularLocation>
        <location evidence="2">Cytoplasm</location>
    </subcellularLocation>
    <subcellularLocation>
        <location evidence="1">Nucleus</location>
    </subcellularLocation>
</comment>
<dbReference type="PROSITE" id="PS50082">
    <property type="entry name" value="WD_REPEATS_2"/>
    <property type="match status" value="1"/>
</dbReference>
<dbReference type="GeneID" id="8234950"/>
<evidence type="ECO:0000256" key="6">
    <source>
        <dbReference type="ARBA" id="ARBA00022490"/>
    </source>
</evidence>
<evidence type="ECO:0000313" key="13">
    <source>
        <dbReference type="EnsemblMetazoa" id="PHUM573880-PA"/>
    </source>
</evidence>
<dbReference type="OMA" id="MGHENWI"/>
<reference evidence="13" key="3">
    <citation type="submission" date="2021-02" db="UniProtKB">
        <authorList>
            <consortium name="EnsemblMetazoa"/>
        </authorList>
    </citation>
    <scope>IDENTIFICATION</scope>
    <source>
        <strain evidence="13">USDA</strain>
    </source>
</reference>
<dbReference type="SUPFAM" id="SSF50978">
    <property type="entry name" value="WD40 repeat-like"/>
    <property type="match status" value="1"/>
</dbReference>
<name>E0W1A9_PEDHC</name>
<dbReference type="InParanoid" id="E0W1A9"/>
<organism>
    <name type="scientific">Pediculus humanus subsp. corporis</name>
    <name type="common">Body louse</name>
    <dbReference type="NCBI Taxonomy" id="121224"/>
    <lineage>
        <taxon>Eukaryota</taxon>
        <taxon>Metazoa</taxon>
        <taxon>Ecdysozoa</taxon>
        <taxon>Arthropoda</taxon>
        <taxon>Hexapoda</taxon>
        <taxon>Insecta</taxon>
        <taxon>Pterygota</taxon>
        <taxon>Neoptera</taxon>
        <taxon>Paraneoptera</taxon>
        <taxon>Psocodea</taxon>
        <taxon>Troctomorpha</taxon>
        <taxon>Phthiraptera</taxon>
        <taxon>Anoplura</taxon>
        <taxon>Pediculidae</taxon>
        <taxon>Pediculus</taxon>
    </lineage>
</organism>
<dbReference type="OrthoDB" id="27911at2759"/>
<keyword evidence="6" id="KW-0963">Cytoplasm</keyword>
<comment type="similarity">
    <text evidence="4">Belongs to the WD repeat ELP2 family.</text>
</comment>
<evidence type="ECO:0000256" key="8">
    <source>
        <dbReference type="ARBA" id="ARBA00022694"/>
    </source>
</evidence>
<sequence>MTFKFETAYVSCGCNKVPHAADWGQNGLICFGSCNSVIIYDPTVGGEGGKILHTLHGHKERVNSVRWIKSNFQTCEDLFVSASADSTAIIWSWSGKHQTCEQKYCLKGHTNIVNVADGFIRKLNNGTSNPSCIVATSSIDSKVMIWETLNEEVKCVDTIKWASGFCIDIKLTMLPNTDVLLLACSADDNKVHLFGEYKKSETDQTDTEQRFYKIHILSGHDDWVRSMDFFCSGIQDLYLATGSQDTYIRVYKFEKEMK</sequence>
<evidence type="ECO:0000256" key="2">
    <source>
        <dbReference type="ARBA" id="ARBA00004496"/>
    </source>
</evidence>
<dbReference type="VEuPathDB" id="VectorBase:PHUM573880"/>
<dbReference type="InterPro" id="IPR036322">
    <property type="entry name" value="WD40_repeat_dom_sf"/>
</dbReference>
<dbReference type="GO" id="GO:0005634">
    <property type="term" value="C:nucleus"/>
    <property type="evidence" value="ECO:0007669"/>
    <property type="project" value="UniProtKB-SubCell"/>
</dbReference>
<feature type="repeat" description="WD" evidence="11">
    <location>
        <begin position="55"/>
        <end position="92"/>
    </location>
</feature>
<dbReference type="GO" id="GO:0005737">
    <property type="term" value="C:cytoplasm"/>
    <property type="evidence" value="ECO:0007669"/>
    <property type="project" value="UniProtKB-SubCell"/>
</dbReference>
<dbReference type="eggNOG" id="KOG1063">
    <property type="taxonomic scope" value="Eukaryota"/>
</dbReference>
<gene>
    <name evidence="13" type="primary">8234950</name>
    <name evidence="12" type="ORF">Phum_PHUM573880</name>
</gene>
<keyword evidence="8" id="KW-0819">tRNA processing</keyword>
<proteinExistence type="inferred from homology"/>
<dbReference type="HOGENOM" id="CLU_1078911_0_0_1"/>
<evidence type="ECO:0000256" key="9">
    <source>
        <dbReference type="ARBA" id="ARBA00022737"/>
    </source>
</evidence>
<evidence type="ECO:0000256" key="10">
    <source>
        <dbReference type="ARBA" id="ARBA00023242"/>
    </source>
</evidence>
<evidence type="ECO:0000256" key="11">
    <source>
        <dbReference type="PROSITE-ProRule" id="PRU00221"/>
    </source>
</evidence>
<keyword evidence="7 11" id="KW-0853">WD repeat</keyword>
<keyword evidence="10" id="KW-0539">Nucleus</keyword>
<reference evidence="12" key="1">
    <citation type="submission" date="2007-04" db="EMBL/GenBank/DDBJ databases">
        <title>Annotation of Pediculus humanus corporis strain USDA.</title>
        <authorList>
            <person name="Kirkness E."/>
            <person name="Hannick L."/>
            <person name="Hass B."/>
            <person name="Bruggner R."/>
            <person name="Lawson D."/>
            <person name="Bidwell S."/>
            <person name="Joardar V."/>
            <person name="Caler E."/>
            <person name="Walenz B."/>
            <person name="Inman J."/>
            <person name="Schobel S."/>
            <person name="Galinsky K."/>
            <person name="Amedeo P."/>
            <person name="Strausberg R."/>
        </authorList>
    </citation>
    <scope>NUCLEOTIDE SEQUENCE</scope>
    <source>
        <strain evidence="12">USDA</strain>
    </source>
</reference>
<dbReference type="EMBL" id="DS235867">
    <property type="protein sequence ID" value="EEB19415.1"/>
    <property type="molecule type" value="Genomic_DNA"/>
</dbReference>
<dbReference type="PANTHER" id="PTHR44111:SF1">
    <property type="entry name" value="ELONGATOR COMPLEX PROTEIN 2"/>
    <property type="match status" value="1"/>
</dbReference>
<dbReference type="InterPro" id="IPR001680">
    <property type="entry name" value="WD40_rpt"/>
</dbReference>